<proteinExistence type="inferred from homology"/>
<keyword evidence="6" id="KW-0813">Transport</keyword>
<organism evidence="18 19">
    <name type="scientific">Strigamia maritima</name>
    <name type="common">European centipede</name>
    <name type="synonym">Geophilus maritimus</name>
    <dbReference type="NCBI Taxonomy" id="126957"/>
    <lineage>
        <taxon>Eukaryota</taxon>
        <taxon>Metazoa</taxon>
        <taxon>Ecdysozoa</taxon>
        <taxon>Arthropoda</taxon>
        <taxon>Myriapoda</taxon>
        <taxon>Chilopoda</taxon>
        <taxon>Pleurostigmophora</taxon>
        <taxon>Geophilomorpha</taxon>
        <taxon>Linotaeniidae</taxon>
        <taxon>Strigamia</taxon>
    </lineage>
</organism>
<dbReference type="OMA" id="HHHMTIK"/>
<reference evidence="18" key="2">
    <citation type="submission" date="2015-02" db="UniProtKB">
        <authorList>
            <consortium name="EnsemblMetazoa"/>
        </authorList>
    </citation>
    <scope>IDENTIFICATION</scope>
</reference>
<keyword evidence="9" id="KW-0999">Mitochondrion inner membrane</keyword>
<keyword evidence="11" id="KW-0249">Electron transport</keyword>
<evidence type="ECO:0000256" key="2">
    <source>
        <dbReference type="ARBA" id="ARBA00004434"/>
    </source>
</evidence>
<reference evidence="19" key="1">
    <citation type="submission" date="2011-05" db="EMBL/GenBank/DDBJ databases">
        <authorList>
            <person name="Richards S.R."/>
            <person name="Qu J."/>
            <person name="Jiang H."/>
            <person name="Jhangiani S.N."/>
            <person name="Agravi P."/>
            <person name="Goodspeed R."/>
            <person name="Gross S."/>
            <person name="Mandapat C."/>
            <person name="Jackson L."/>
            <person name="Mathew T."/>
            <person name="Pu L."/>
            <person name="Thornton R."/>
            <person name="Saada N."/>
            <person name="Wilczek-Boney K.B."/>
            <person name="Lee S."/>
            <person name="Kovar C."/>
            <person name="Wu Y."/>
            <person name="Scherer S.E."/>
            <person name="Worley K.C."/>
            <person name="Muzny D.M."/>
            <person name="Gibbs R."/>
        </authorList>
    </citation>
    <scope>NUCLEOTIDE SEQUENCE</scope>
    <source>
        <strain evidence="19">Brora</strain>
    </source>
</reference>
<dbReference type="EMBL" id="AFFK01020674">
    <property type="status" value="NOT_ANNOTATED_CDS"/>
    <property type="molecule type" value="Genomic_DNA"/>
</dbReference>
<keyword evidence="12 17" id="KW-1133">Transmembrane helix</keyword>
<keyword evidence="10" id="KW-0809">Transit peptide</keyword>
<evidence type="ECO:0000256" key="11">
    <source>
        <dbReference type="ARBA" id="ARBA00022982"/>
    </source>
</evidence>
<evidence type="ECO:0000313" key="18">
    <source>
        <dbReference type="EnsemblMetazoa" id="SMAR014139-PA"/>
    </source>
</evidence>
<evidence type="ECO:0000256" key="10">
    <source>
        <dbReference type="ARBA" id="ARBA00022946"/>
    </source>
</evidence>
<dbReference type="eggNOG" id="KOG4632">
    <property type="taxonomic scope" value="Eukaryota"/>
</dbReference>
<evidence type="ECO:0000256" key="8">
    <source>
        <dbReference type="ARBA" id="ARBA00022692"/>
    </source>
</evidence>
<evidence type="ECO:0000256" key="14">
    <source>
        <dbReference type="ARBA" id="ARBA00023136"/>
    </source>
</evidence>
<keyword evidence="7" id="KW-0679">Respiratory chain</keyword>
<dbReference type="EnsemblMetazoa" id="SMAR014139-RA">
    <property type="protein sequence ID" value="SMAR014139-PA"/>
    <property type="gene ID" value="SMAR014139"/>
</dbReference>
<evidence type="ECO:0000256" key="6">
    <source>
        <dbReference type="ARBA" id="ARBA00022448"/>
    </source>
</evidence>
<evidence type="ECO:0000256" key="16">
    <source>
        <dbReference type="ARBA" id="ARBA00032550"/>
    </source>
</evidence>
<dbReference type="PhylomeDB" id="T1JJV9"/>
<keyword evidence="14 17" id="KW-0472">Membrane</keyword>
<name>T1JJV9_STRMM</name>
<evidence type="ECO:0000256" key="15">
    <source>
        <dbReference type="ARBA" id="ARBA00032395"/>
    </source>
</evidence>
<evidence type="ECO:0000256" key="13">
    <source>
        <dbReference type="ARBA" id="ARBA00023128"/>
    </source>
</evidence>
<dbReference type="STRING" id="126957.T1JJV9"/>
<dbReference type="PANTHER" id="PTHR13178">
    <property type="entry name" value="NADH-UBIQUINONE OXIDOREDUCTASE SGDH SUBUNIT"/>
    <property type="match status" value="1"/>
</dbReference>
<evidence type="ECO:0000256" key="3">
    <source>
        <dbReference type="ARBA" id="ARBA00007152"/>
    </source>
</evidence>
<dbReference type="GO" id="GO:0005743">
    <property type="term" value="C:mitochondrial inner membrane"/>
    <property type="evidence" value="ECO:0007669"/>
    <property type="project" value="UniProtKB-SubCell"/>
</dbReference>
<dbReference type="HOGENOM" id="CLU_100260_0_0_1"/>
<dbReference type="Proteomes" id="UP000014500">
    <property type="component" value="Unassembled WGS sequence"/>
</dbReference>
<evidence type="ECO:0000256" key="7">
    <source>
        <dbReference type="ARBA" id="ARBA00022660"/>
    </source>
</evidence>
<evidence type="ECO:0000256" key="4">
    <source>
        <dbReference type="ARBA" id="ARBA00011533"/>
    </source>
</evidence>
<evidence type="ECO:0000256" key="17">
    <source>
        <dbReference type="SAM" id="Phobius"/>
    </source>
</evidence>
<keyword evidence="13" id="KW-0496">Mitochondrion</keyword>
<evidence type="ECO:0000256" key="12">
    <source>
        <dbReference type="ARBA" id="ARBA00022989"/>
    </source>
</evidence>
<evidence type="ECO:0000313" key="19">
    <source>
        <dbReference type="Proteomes" id="UP000014500"/>
    </source>
</evidence>
<evidence type="ECO:0000256" key="5">
    <source>
        <dbReference type="ARBA" id="ARBA00015175"/>
    </source>
</evidence>
<sequence>MAVLSVLPFRAATNVCKKMLTPKINTCLMQSRQMAAKRVMIIKPSRFSWNKMKDMINLYCMVGFIPLFSIVAYCEVFIGPAELAEIPEGYTPEPWEYYKHPIKRWMAKYVYPTYQQEYEKSMHVLKEEYDKRHIRIIETRVQELMQTEGDYQGWYYRPFTAKYVRQFRRVADEVAENMGYED</sequence>
<feature type="transmembrane region" description="Helical" evidence="17">
    <location>
        <begin position="56"/>
        <end position="78"/>
    </location>
</feature>
<dbReference type="AlphaFoldDB" id="T1JJV9"/>
<comment type="function">
    <text evidence="1">Accessory subunit of the mitochondrial membrane respiratory chain NADH dehydrogenase (Complex I), that is believed not to be involved in catalysis. Complex I functions in the transfer of electrons from NADH to the respiratory chain. The immediate electron acceptor for the enzyme is believed to be ubiquinone.</text>
</comment>
<dbReference type="Pfam" id="PF09781">
    <property type="entry name" value="NDUF_B5"/>
    <property type="match status" value="1"/>
</dbReference>
<keyword evidence="8 17" id="KW-0812">Transmembrane</keyword>
<keyword evidence="19" id="KW-1185">Reference proteome</keyword>
<accession>T1JJV9</accession>
<comment type="similarity">
    <text evidence="3">Belongs to the complex I NDUFB5 subunit family.</text>
</comment>
<evidence type="ECO:0000256" key="1">
    <source>
        <dbReference type="ARBA" id="ARBA00003195"/>
    </source>
</evidence>
<dbReference type="InterPro" id="IPR019173">
    <property type="entry name" value="NADH_UbQ_OxRdtase_B5_su"/>
</dbReference>
<dbReference type="PANTHER" id="PTHR13178:SF0">
    <property type="entry name" value="NADH DEHYDROGENASE [UBIQUINONE] 1 BETA SUBCOMPLEX SUBUNIT 5, MITOCHONDRIAL"/>
    <property type="match status" value="1"/>
</dbReference>
<evidence type="ECO:0000256" key="9">
    <source>
        <dbReference type="ARBA" id="ARBA00022792"/>
    </source>
</evidence>
<comment type="subunit">
    <text evidence="4">Complex I is composed of 45 different subunits.</text>
</comment>
<protein>
    <recommendedName>
        <fullName evidence="5">NADH dehydrogenase [ubiquinone] 1 beta subcomplex subunit 5, mitochondrial</fullName>
    </recommendedName>
    <alternativeName>
        <fullName evidence="16">Complex I-SGDH</fullName>
    </alternativeName>
    <alternativeName>
        <fullName evidence="15">NADH-ubiquinone oxidoreductase SGDH subunit</fullName>
    </alternativeName>
</protein>
<comment type="subcellular location">
    <subcellularLocation>
        <location evidence="2">Mitochondrion inner membrane</location>
        <topology evidence="2">Single-pass membrane protein</topology>
    </subcellularLocation>
</comment>